<comment type="caution">
    <text evidence="2">The sequence shown here is derived from an EMBL/GenBank/DDBJ whole genome shotgun (WGS) entry which is preliminary data.</text>
</comment>
<feature type="region of interest" description="Disordered" evidence="1">
    <location>
        <begin position="88"/>
        <end position="112"/>
    </location>
</feature>
<evidence type="ECO:0000313" key="2">
    <source>
        <dbReference type="EMBL" id="TFJ95793.1"/>
    </source>
</evidence>
<proteinExistence type="predicted"/>
<organism evidence="2 3">
    <name type="scientific">Platysternon megacephalum</name>
    <name type="common">big-headed turtle</name>
    <dbReference type="NCBI Taxonomy" id="55544"/>
    <lineage>
        <taxon>Eukaryota</taxon>
        <taxon>Metazoa</taxon>
        <taxon>Chordata</taxon>
        <taxon>Craniata</taxon>
        <taxon>Vertebrata</taxon>
        <taxon>Euteleostomi</taxon>
        <taxon>Archelosauria</taxon>
        <taxon>Testudinata</taxon>
        <taxon>Testudines</taxon>
        <taxon>Cryptodira</taxon>
        <taxon>Durocryptodira</taxon>
        <taxon>Testudinoidea</taxon>
        <taxon>Platysternidae</taxon>
        <taxon>Platysternon</taxon>
    </lineage>
</organism>
<feature type="compositionally biased region" description="Polar residues" evidence="1">
    <location>
        <begin position="1"/>
        <end position="16"/>
    </location>
</feature>
<dbReference type="EMBL" id="QXTE01001322">
    <property type="protein sequence ID" value="TFJ95793.1"/>
    <property type="molecule type" value="Genomic_DNA"/>
</dbReference>
<sequence length="112" mass="11716">MQTPCSWLAPANSQNHATRRPEPPAGPGSAQGGRRALPPPCPSSDSRLAPPGRCCQQAGPLSSTRWQLQAFAGRHHLQDTLEGCLAPGAAKDASRRRPGPGELRLGPAPSLL</sequence>
<evidence type="ECO:0000313" key="3">
    <source>
        <dbReference type="Proteomes" id="UP000297703"/>
    </source>
</evidence>
<feature type="region of interest" description="Disordered" evidence="1">
    <location>
        <begin position="1"/>
        <end position="56"/>
    </location>
</feature>
<name>A0A4D9DLK7_9SAUR</name>
<evidence type="ECO:0000256" key="1">
    <source>
        <dbReference type="SAM" id="MobiDB-lite"/>
    </source>
</evidence>
<gene>
    <name evidence="2" type="ORF">DR999_PMT22516</name>
</gene>
<feature type="compositionally biased region" description="Low complexity" evidence="1">
    <location>
        <begin position="100"/>
        <end position="112"/>
    </location>
</feature>
<keyword evidence="2" id="KW-0675">Receptor</keyword>
<dbReference type="Proteomes" id="UP000297703">
    <property type="component" value="Unassembled WGS sequence"/>
</dbReference>
<protein>
    <submittedName>
        <fullName evidence="2">Interleukin-17 receptor C</fullName>
    </submittedName>
</protein>
<reference evidence="2 3" key="2">
    <citation type="submission" date="2019-04" db="EMBL/GenBank/DDBJ databases">
        <title>The genome sequence of big-headed turtle.</title>
        <authorList>
            <person name="Gong S."/>
        </authorList>
    </citation>
    <scope>NUCLEOTIDE SEQUENCE [LARGE SCALE GENOMIC DNA]</scope>
    <source>
        <strain evidence="2">DO16091913</strain>
        <tissue evidence="2">Muscle</tissue>
    </source>
</reference>
<accession>A0A4D9DLK7</accession>
<reference evidence="2 3" key="1">
    <citation type="submission" date="2019-04" db="EMBL/GenBank/DDBJ databases">
        <title>Draft genome of the big-headed turtle Platysternon megacephalum.</title>
        <authorList>
            <person name="Gong S."/>
        </authorList>
    </citation>
    <scope>NUCLEOTIDE SEQUENCE [LARGE SCALE GENOMIC DNA]</scope>
    <source>
        <strain evidence="2">DO16091913</strain>
        <tissue evidence="2">Muscle</tissue>
    </source>
</reference>
<dbReference type="AlphaFoldDB" id="A0A4D9DLK7"/>
<keyword evidence="3" id="KW-1185">Reference proteome</keyword>